<dbReference type="SUPFAM" id="SSF56059">
    <property type="entry name" value="Glutathione synthetase ATP-binding domain-like"/>
    <property type="match status" value="1"/>
</dbReference>
<dbReference type="Pfam" id="PF02078">
    <property type="entry name" value="Synapsin"/>
    <property type="match status" value="1"/>
</dbReference>
<dbReference type="InterPro" id="IPR020897">
    <property type="entry name" value="Synapsin_pre-ATP-grasp_dom"/>
</dbReference>
<dbReference type="InterPro" id="IPR001359">
    <property type="entry name" value="Synapsin"/>
</dbReference>
<dbReference type="PRINTS" id="PR01368">
    <property type="entry name" value="SYNAPSIN"/>
</dbReference>
<keyword evidence="9" id="KW-1185">Reference proteome</keyword>
<feature type="region of interest" description="Disordered" evidence="5">
    <location>
        <begin position="313"/>
        <end position="364"/>
    </location>
</feature>
<dbReference type="Gene3D" id="3.40.50.20">
    <property type="match status" value="1"/>
</dbReference>
<feature type="compositionally biased region" description="Low complexity" evidence="5">
    <location>
        <begin position="322"/>
        <end position="337"/>
    </location>
</feature>
<evidence type="ECO:0000256" key="4">
    <source>
        <dbReference type="ARBA" id="ARBA00034103"/>
    </source>
</evidence>
<comment type="subcellular location">
    <subcellularLocation>
        <location evidence="4">Synapse</location>
    </subcellularLocation>
</comment>
<dbReference type="EMBL" id="JAPMOS010000001">
    <property type="protein sequence ID" value="KAJ4462946.1"/>
    <property type="molecule type" value="Genomic_DNA"/>
</dbReference>
<dbReference type="SUPFAM" id="SSF52440">
    <property type="entry name" value="PreATP-grasp domain"/>
    <property type="match status" value="1"/>
</dbReference>
<dbReference type="InterPro" id="IPR016185">
    <property type="entry name" value="PreATP-grasp_dom_sf"/>
</dbReference>
<keyword evidence="2" id="KW-0597">Phosphoprotein</keyword>
<evidence type="ECO:0000256" key="1">
    <source>
        <dbReference type="ARBA" id="ARBA00008243"/>
    </source>
</evidence>
<accession>A0ABQ8UXV6</accession>
<dbReference type="Proteomes" id="UP001141327">
    <property type="component" value="Unassembled WGS sequence"/>
</dbReference>
<protein>
    <submittedName>
        <fullName evidence="8">Synapsin IIb</fullName>
    </submittedName>
</protein>
<feature type="domain" description="Synapsin pre-ATP-grasp" evidence="6">
    <location>
        <begin position="3"/>
        <end position="105"/>
    </location>
</feature>
<evidence type="ECO:0000256" key="5">
    <source>
        <dbReference type="SAM" id="MobiDB-lite"/>
    </source>
</evidence>
<evidence type="ECO:0000313" key="8">
    <source>
        <dbReference type="EMBL" id="KAJ4462946.1"/>
    </source>
</evidence>
<dbReference type="Gene3D" id="3.30.1490.20">
    <property type="entry name" value="ATP-grasp fold, A domain"/>
    <property type="match status" value="1"/>
</dbReference>
<comment type="caution">
    <text evidence="8">The sequence shown here is derived from an EMBL/GenBank/DDBJ whole genome shotgun (WGS) entry which is preliminary data.</text>
</comment>
<comment type="similarity">
    <text evidence="1">Belongs to the synapsin family.</text>
</comment>
<reference evidence="8" key="1">
    <citation type="journal article" date="2022" name="bioRxiv">
        <title>Genomics of Preaxostyla Flagellates Illuminates Evolutionary Transitions and the Path Towards Mitochondrial Loss.</title>
        <authorList>
            <person name="Novak L.V.F."/>
            <person name="Treitli S.C."/>
            <person name="Pyrih J."/>
            <person name="Halakuc P."/>
            <person name="Pipaliya S.V."/>
            <person name="Vacek V."/>
            <person name="Brzon O."/>
            <person name="Soukal P."/>
            <person name="Eme L."/>
            <person name="Dacks J.B."/>
            <person name="Karnkowska A."/>
            <person name="Elias M."/>
            <person name="Hampl V."/>
        </authorList>
    </citation>
    <scope>NUCLEOTIDE SEQUENCE</scope>
    <source>
        <strain evidence="8">RCP-MX</strain>
    </source>
</reference>
<name>A0ABQ8UXV6_9EUKA</name>
<dbReference type="PANTHER" id="PTHR10841">
    <property type="entry name" value="SYNAPSIN"/>
    <property type="match status" value="1"/>
</dbReference>
<dbReference type="PANTHER" id="PTHR10841:SF17">
    <property type="entry name" value="SYNAPSIN"/>
    <property type="match status" value="1"/>
</dbReference>
<dbReference type="InterPro" id="IPR013815">
    <property type="entry name" value="ATP_grasp_subdomain_1"/>
</dbReference>
<keyword evidence="3" id="KW-0770">Synapse</keyword>
<evidence type="ECO:0000256" key="2">
    <source>
        <dbReference type="ARBA" id="ARBA00022553"/>
    </source>
</evidence>
<dbReference type="InterPro" id="IPR020898">
    <property type="entry name" value="Synapsin_ATP-bd_dom"/>
</dbReference>
<organism evidence="8 9">
    <name type="scientific">Paratrimastix pyriformis</name>
    <dbReference type="NCBI Taxonomy" id="342808"/>
    <lineage>
        <taxon>Eukaryota</taxon>
        <taxon>Metamonada</taxon>
        <taxon>Preaxostyla</taxon>
        <taxon>Paratrimastigidae</taxon>
        <taxon>Paratrimastix</taxon>
    </lineage>
</organism>
<dbReference type="Pfam" id="PF02750">
    <property type="entry name" value="Synapsin_C"/>
    <property type="match status" value="1"/>
</dbReference>
<dbReference type="Gene3D" id="3.30.470.20">
    <property type="entry name" value="ATP-grasp fold, B domain"/>
    <property type="match status" value="1"/>
</dbReference>
<evidence type="ECO:0000259" key="6">
    <source>
        <dbReference type="Pfam" id="PF02078"/>
    </source>
</evidence>
<evidence type="ECO:0000256" key="3">
    <source>
        <dbReference type="ARBA" id="ARBA00023018"/>
    </source>
</evidence>
<proteinExistence type="inferred from homology"/>
<feature type="domain" description="Synapsin ATP-binding" evidence="7">
    <location>
        <begin position="107"/>
        <end position="306"/>
    </location>
</feature>
<evidence type="ECO:0000313" key="9">
    <source>
        <dbReference type="Proteomes" id="UP001141327"/>
    </source>
</evidence>
<evidence type="ECO:0000259" key="7">
    <source>
        <dbReference type="Pfam" id="PF02750"/>
    </source>
</evidence>
<sequence length="364" mass="40565">MVKHLLIIETTPTVNWYRILAGMHILGEEVHVEQAQYSEISVTAYSDMGCVCVLAPARQPLEGTPQNTERTINPDFLFVRSVTRALEGQDSRNILYAFMFSGLPSVNSLESIYCCLERPIVYGELLKSHKKLGDRFPLIPQTLYPNFRSMIITPEYPLVAKVGHAHAGYGKIKLHDHHQFEDFRSVCALSPAYVSAEPFIDWDYDIRVQKIGNHYRAFHRRNPNWKGNVGSSIIEDAPMTPEYQLWVDEAATYFGGLDICAVDALHRKSDDKCFILEVNDTAIGLVHKYEPEDYQHMRELIETRMTAYFSAPRQQVPPQPTAGPATAVAAAQNTADVPAPPPGPAPAAADPATAGRKKLACSIA</sequence>
<gene>
    <name evidence="8" type="ORF">PAPYR_168</name>
</gene>
<feature type="compositionally biased region" description="Basic residues" evidence="5">
    <location>
        <begin position="355"/>
        <end position="364"/>
    </location>
</feature>